<gene>
    <name evidence="1" type="ORF">ABS362_05775</name>
</gene>
<dbReference type="InterPro" id="IPR052022">
    <property type="entry name" value="26kDa_periplasmic_antigen"/>
</dbReference>
<protein>
    <submittedName>
        <fullName evidence="1">SIMPL domain-containing protein</fullName>
    </submittedName>
</protein>
<dbReference type="PANTHER" id="PTHR34387:SF2">
    <property type="entry name" value="SLR1258 PROTEIN"/>
    <property type="match status" value="1"/>
</dbReference>
<dbReference type="Gene3D" id="3.30.110.170">
    <property type="entry name" value="Protein of unknown function (DUF541), domain 1"/>
    <property type="match status" value="1"/>
</dbReference>
<dbReference type="Proteomes" id="UP001476807">
    <property type="component" value="Unassembled WGS sequence"/>
</dbReference>
<dbReference type="EMBL" id="JBEOKT010000004">
    <property type="protein sequence ID" value="MER2997046.1"/>
    <property type="molecule type" value="Genomic_DNA"/>
</dbReference>
<dbReference type="PROSITE" id="PS51257">
    <property type="entry name" value="PROKAR_LIPOPROTEIN"/>
    <property type="match status" value="1"/>
</dbReference>
<proteinExistence type="predicted"/>
<sequence length="239" mass="26622">MKNTLGLLLTVLLLGCQTDSTLAPSKFKTIMIKSVGEVETLPDVATFQINLNCLQKSVKVSKQCLVDKSNELNSKLLSFGIKQDDILTTSVNMNKSYTWRNNSQVFEGYNSSITIYITLRDINKLDQIYTELLENRNLELSSLAYTHSKLDSLKNEAYVDALKKANTLTDKLLTELPASEKEILKIGNVEISASMPESKEQLEQDGYAVAEVAAQNRSIAISKGTVLIKATLFVEYQIK</sequence>
<accession>A0ABV1RRN1</accession>
<dbReference type="Pfam" id="PF04402">
    <property type="entry name" value="SIMPL"/>
    <property type="match status" value="1"/>
</dbReference>
<organism evidence="1 2">
    <name type="scientific">Pontibacter populi</name>
    <dbReference type="NCBI Taxonomy" id="890055"/>
    <lineage>
        <taxon>Bacteria</taxon>
        <taxon>Pseudomonadati</taxon>
        <taxon>Bacteroidota</taxon>
        <taxon>Cytophagia</taxon>
        <taxon>Cytophagales</taxon>
        <taxon>Hymenobacteraceae</taxon>
        <taxon>Pontibacter</taxon>
    </lineage>
</organism>
<dbReference type="InterPro" id="IPR007497">
    <property type="entry name" value="SIMPL/DUF541"/>
</dbReference>
<evidence type="ECO:0000313" key="2">
    <source>
        <dbReference type="Proteomes" id="UP001476807"/>
    </source>
</evidence>
<evidence type="ECO:0000313" key="1">
    <source>
        <dbReference type="EMBL" id="MER2997046.1"/>
    </source>
</evidence>
<keyword evidence="2" id="KW-1185">Reference proteome</keyword>
<dbReference type="RefSeq" id="WP_350411404.1">
    <property type="nucleotide sequence ID" value="NZ_JBEOKT010000004.1"/>
</dbReference>
<comment type="caution">
    <text evidence="1">The sequence shown here is derived from an EMBL/GenBank/DDBJ whole genome shotgun (WGS) entry which is preliminary data.</text>
</comment>
<dbReference type="Gene3D" id="3.30.70.2970">
    <property type="entry name" value="Protein of unknown function (DUF541), domain 2"/>
    <property type="match status" value="1"/>
</dbReference>
<reference evidence="1 2" key="1">
    <citation type="submission" date="2024-06" db="EMBL/GenBank/DDBJ databases">
        <title>Pontibacter populi HYL7-15.</title>
        <authorList>
            <person name="Kim M.K."/>
        </authorList>
    </citation>
    <scope>NUCLEOTIDE SEQUENCE [LARGE SCALE GENOMIC DNA]</scope>
    <source>
        <strain evidence="1 2">HYL7-15</strain>
    </source>
</reference>
<name>A0ABV1RRN1_9BACT</name>
<dbReference type="PANTHER" id="PTHR34387">
    <property type="entry name" value="SLR1258 PROTEIN"/>
    <property type="match status" value="1"/>
</dbReference>